<dbReference type="SUPFAM" id="SSF47413">
    <property type="entry name" value="lambda repressor-like DNA-binding domains"/>
    <property type="match status" value="1"/>
</dbReference>
<dbReference type="SUPFAM" id="SSF53822">
    <property type="entry name" value="Periplasmic binding protein-like I"/>
    <property type="match status" value="1"/>
</dbReference>
<evidence type="ECO:0000313" key="5">
    <source>
        <dbReference type="EMBL" id="TYA11425.1"/>
    </source>
</evidence>
<dbReference type="Pfam" id="PF13377">
    <property type="entry name" value="Peripla_BP_3"/>
    <property type="match status" value="1"/>
</dbReference>
<sequence length="337" mass="37347">MVRNIRDIAKAAGVSVSTVSKVMNNYPHVSTETRERVLEVIRKEKFVPNSTARGLVMGSSRTLGLFLTTGLSNPFFVQLLAGLEESLKESGYDLIYLAQIDWHPEYSPLRHCRSRNVDGALVFGFQRHDLNFAEMLESEIPTVFIDLDMRGPRAGYITSDNVGSIQGAVRYLAGLGHHRIAFVAGQLDSFIGRLRMEGYRRGMEEAGLSYRPEDIYDGDFTRESGYIATRDFLRRESPPTAIICSSDMSAAGVMDAAAEAGLSIPGDLSVIGFDDIEISRYTQPPLTTVRQDLYTIGREAIEYLDRMIRMPDAPPPERIVPTELIIRGSCGPCPESG</sequence>
<proteinExistence type="predicted"/>
<dbReference type="PANTHER" id="PTHR30146">
    <property type="entry name" value="LACI-RELATED TRANSCRIPTIONAL REPRESSOR"/>
    <property type="match status" value="1"/>
</dbReference>
<dbReference type="Pfam" id="PF00356">
    <property type="entry name" value="LacI"/>
    <property type="match status" value="1"/>
</dbReference>
<keyword evidence="6" id="KW-1185">Reference proteome</keyword>
<dbReference type="CDD" id="cd01392">
    <property type="entry name" value="HTH_LacI"/>
    <property type="match status" value="1"/>
</dbReference>
<accession>A0A5D0CQP1</accession>
<evidence type="ECO:0000256" key="1">
    <source>
        <dbReference type="ARBA" id="ARBA00023015"/>
    </source>
</evidence>
<dbReference type="CDD" id="cd06267">
    <property type="entry name" value="PBP1_LacI_sugar_binding-like"/>
    <property type="match status" value="1"/>
</dbReference>
<keyword evidence="2" id="KW-0238">DNA-binding</keyword>
<organism evidence="5 6">
    <name type="scientific">Paenibacillus faecis</name>
    <dbReference type="NCBI Taxonomy" id="862114"/>
    <lineage>
        <taxon>Bacteria</taxon>
        <taxon>Bacillati</taxon>
        <taxon>Bacillota</taxon>
        <taxon>Bacilli</taxon>
        <taxon>Bacillales</taxon>
        <taxon>Paenibacillaceae</taxon>
        <taxon>Paenibacillus</taxon>
    </lineage>
</organism>
<dbReference type="PROSITE" id="PS50932">
    <property type="entry name" value="HTH_LACI_2"/>
    <property type="match status" value="1"/>
</dbReference>
<dbReference type="InterPro" id="IPR010982">
    <property type="entry name" value="Lambda_DNA-bd_dom_sf"/>
</dbReference>
<dbReference type="PANTHER" id="PTHR30146:SF109">
    <property type="entry name" value="HTH-TYPE TRANSCRIPTIONAL REGULATOR GALS"/>
    <property type="match status" value="1"/>
</dbReference>
<dbReference type="Gene3D" id="1.10.260.40">
    <property type="entry name" value="lambda repressor-like DNA-binding domains"/>
    <property type="match status" value="1"/>
</dbReference>
<dbReference type="Proteomes" id="UP000325218">
    <property type="component" value="Unassembled WGS sequence"/>
</dbReference>
<name>A0A5D0CQP1_9BACL</name>
<evidence type="ECO:0000256" key="2">
    <source>
        <dbReference type="ARBA" id="ARBA00023125"/>
    </source>
</evidence>
<dbReference type="GO" id="GO:0003700">
    <property type="term" value="F:DNA-binding transcription factor activity"/>
    <property type="evidence" value="ECO:0007669"/>
    <property type="project" value="TreeGrafter"/>
</dbReference>
<feature type="domain" description="HTH lacI-type" evidence="4">
    <location>
        <begin position="3"/>
        <end position="57"/>
    </location>
</feature>
<dbReference type="RefSeq" id="WP_148455245.1">
    <property type="nucleotide sequence ID" value="NZ_VSDO01000004.1"/>
</dbReference>
<dbReference type="Gene3D" id="3.40.50.2300">
    <property type="match status" value="2"/>
</dbReference>
<dbReference type="InterPro" id="IPR000843">
    <property type="entry name" value="HTH_LacI"/>
</dbReference>
<protein>
    <submittedName>
        <fullName evidence="5">LacI family transcriptional regulator</fullName>
    </submittedName>
</protein>
<dbReference type="InterPro" id="IPR028082">
    <property type="entry name" value="Peripla_BP_I"/>
</dbReference>
<dbReference type="EMBL" id="VSDO01000004">
    <property type="protein sequence ID" value="TYA11425.1"/>
    <property type="molecule type" value="Genomic_DNA"/>
</dbReference>
<evidence type="ECO:0000256" key="3">
    <source>
        <dbReference type="ARBA" id="ARBA00023163"/>
    </source>
</evidence>
<dbReference type="PROSITE" id="PS00356">
    <property type="entry name" value="HTH_LACI_1"/>
    <property type="match status" value="1"/>
</dbReference>
<reference evidence="5 6" key="1">
    <citation type="submission" date="2019-08" db="EMBL/GenBank/DDBJ databases">
        <title>Genome sequencing of Paenibacillus faecis DSM 23593(T).</title>
        <authorList>
            <person name="Kook J.-K."/>
            <person name="Park S.-N."/>
            <person name="Lim Y.K."/>
        </authorList>
    </citation>
    <scope>NUCLEOTIDE SEQUENCE [LARGE SCALE GENOMIC DNA]</scope>
    <source>
        <strain evidence="5 6">DSM 23593</strain>
    </source>
</reference>
<dbReference type="OrthoDB" id="9775106at2"/>
<keyword evidence="1" id="KW-0805">Transcription regulation</keyword>
<dbReference type="AlphaFoldDB" id="A0A5D0CQP1"/>
<evidence type="ECO:0000313" key="6">
    <source>
        <dbReference type="Proteomes" id="UP000325218"/>
    </source>
</evidence>
<comment type="caution">
    <text evidence="5">The sequence shown here is derived from an EMBL/GenBank/DDBJ whole genome shotgun (WGS) entry which is preliminary data.</text>
</comment>
<dbReference type="InterPro" id="IPR046335">
    <property type="entry name" value="LacI/GalR-like_sensor"/>
</dbReference>
<dbReference type="SMART" id="SM00354">
    <property type="entry name" value="HTH_LACI"/>
    <property type="match status" value="1"/>
</dbReference>
<gene>
    <name evidence="5" type="ORF">FRY98_19965</name>
</gene>
<dbReference type="PRINTS" id="PR00036">
    <property type="entry name" value="HTHLACI"/>
</dbReference>
<keyword evidence="3" id="KW-0804">Transcription</keyword>
<evidence type="ECO:0000259" key="4">
    <source>
        <dbReference type="PROSITE" id="PS50932"/>
    </source>
</evidence>
<dbReference type="GO" id="GO:0000976">
    <property type="term" value="F:transcription cis-regulatory region binding"/>
    <property type="evidence" value="ECO:0007669"/>
    <property type="project" value="TreeGrafter"/>
</dbReference>